<comment type="subcellular location">
    <subcellularLocation>
        <location evidence="1">Membrane</location>
        <topology evidence="1">Multi-pass membrane protein</topology>
    </subcellularLocation>
</comment>
<keyword evidence="5" id="KW-0631">Potassium channel</keyword>
<dbReference type="OMA" id="PRITINV"/>
<dbReference type="Pfam" id="PF02214">
    <property type="entry name" value="BTB_2"/>
    <property type="match status" value="1"/>
</dbReference>
<evidence type="ECO:0000256" key="8">
    <source>
        <dbReference type="ARBA" id="ARBA00022989"/>
    </source>
</evidence>
<gene>
    <name evidence="16 17" type="primary">LOC118422755</name>
</gene>
<feature type="transmembrane region" description="Helical" evidence="13">
    <location>
        <begin position="254"/>
        <end position="275"/>
    </location>
</feature>
<dbReference type="SUPFAM" id="SSF81324">
    <property type="entry name" value="Voltage-gated potassium channels"/>
    <property type="match status" value="1"/>
</dbReference>
<dbReference type="GO" id="GO:0071805">
    <property type="term" value="P:potassium ion transmembrane transport"/>
    <property type="evidence" value="ECO:0000318"/>
    <property type="project" value="GO_Central"/>
</dbReference>
<dbReference type="OrthoDB" id="296522at2759"/>
<feature type="region of interest" description="Disordered" evidence="12">
    <location>
        <begin position="457"/>
        <end position="476"/>
    </location>
</feature>
<dbReference type="Gene3D" id="1.10.287.70">
    <property type="match status" value="1"/>
</dbReference>
<evidence type="ECO:0000256" key="10">
    <source>
        <dbReference type="ARBA" id="ARBA00023136"/>
    </source>
</evidence>
<dbReference type="InterPro" id="IPR003972">
    <property type="entry name" value="K_chnl_volt-dep_Kv1"/>
</dbReference>
<evidence type="ECO:0000256" key="7">
    <source>
        <dbReference type="ARBA" id="ARBA00022958"/>
    </source>
</evidence>
<accession>A0A9J7LPI6</accession>
<dbReference type="InterPro" id="IPR003131">
    <property type="entry name" value="T1-type_BTB"/>
</dbReference>
<evidence type="ECO:0000313" key="15">
    <source>
        <dbReference type="Proteomes" id="UP000001554"/>
    </source>
</evidence>
<dbReference type="GO" id="GO:0008076">
    <property type="term" value="C:voltage-gated potassium channel complex"/>
    <property type="evidence" value="ECO:0000318"/>
    <property type="project" value="GO_Central"/>
</dbReference>
<dbReference type="GO" id="GO:0001508">
    <property type="term" value="P:action potential"/>
    <property type="evidence" value="ECO:0000318"/>
    <property type="project" value="GO_Central"/>
</dbReference>
<feature type="transmembrane region" description="Helical" evidence="13">
    <location>
        <begin position="201"/>
        <end position="220"/>
    </location>
</feature>
<keyword evidence="2" id="KW-0813">Transport</keyword>
<keyword evidence="15" id="KW-1185">Reference proteome</keyword>
<dbReference type="Gene3D" id="1.20.120.350">
    <property type="entry name" value="Voltage-gated potassium channels. Chain C"/>
    <property type="match status" value="1"/>
</dbReference>
<dbReference type="GeneID" id="118422755"/>
<proteinExistence type="predicted"/>
<feature type="transmembrane region" description="Helical" evidence="13">
    <location>
        <begin position="391"/>
        <end position="408"/>
    </location>
</feature>
<dbReference type="Proteomes" id="UP000001554">
    <property type="component" value="Chromosome 9"/>
</dbReference>
<dbReference type="RefSeq" id="XP_035686397.1">
    <property type="nucleotide sequence ID" value="XM_035830504.1"/>
</dbReference>
<dbReference type="InterPro" id="IPR000210">
    <property type="entry name" value="BTB/POZ_dom"/>
</dbReference>
<evidence type="ECO:0000256" key="1">
    <source>
        <dbReference type="ARBA" id="ARBA00004141"/>
    </source>
</evidence>
<dbReference type="InterPro" id="IPR028325">
    <property type="entry name" value="VG_K_chnl"/>
</dbReference>
<dbReference type="FunFam" id="3.30.710.10:FF:000257">
    <property type="entry name" value="Uncharacterized protein"/>
    <property type="match status" value="1"/>
</dbReference>
<feature type="compositionally biased region" description="Basic and acidic residues" evidence="12">
    <location>
        <begin position="463"/>
        <end position="473"/>
    </location>
</feature>
<evidence type="ECO:0000256" key="13">
    <source>
        <dbReference type="SAM" id="Phobius"/>
    </source>
</evidence>
<feature type="region of interest" description="Disordered" evidence="12">
    <location>
        <begin position="1"/>
        <end position="59"/>
    </location>
</feature>
<keyword evidence="6" id="KW-0851">Voltage-gated channel</keyword>
<dbReference type="PRINTS" id="PR01496">
    <property type="entry name" value="SHAKERCHANEL"/>
</dbReference>
<sequence length="509" mass="58437">MQARLTAASTQLNDGGEEAREFPEKDDSKLKSLGNALRTGWSRQSSRTRRSKPPAGVTGLLPQIVTHGLTDPGRADRRVRINISGMKFDTRERVLLRYPQTLLGDVVRRQRFYVPEEEEYFFDRHRPSFEGIFRYYQTGKIERPRNVPQDVFAAELAYFDMGKLVINKFLKDEGYDVSENVLPEKEPQRTVWILFESHDGILAKFVGLVTVLFILLSVGTSCAETLPRFRNLTDQTFAHVGDVKVNLNIAFSNIFFQIETACIVWFCIELAMRFYASPRKRRFVKDIMNILDFVVILPYFIDLILIVANVDPTGSNIIPATIVRVLRLVRVFRIFKLSRHMRALQMLAATLRASAPQLIMLIFFMAILVVLYSSIIYFMEMDHPDHFFPSIPAAFWWAIITLTTVGYGDIYPKTPWGKAFACICVISGILVIAMPMPIITKNFEKFYKKNGNNPFKALPLNNGHEERDDNNSEHRKRTYAVRLTDIETEEHESFLKDEDESSSGFLSSV</sequence>
<dbReference type="SMART" id="SM00225">
    <property type="entry name" value="BTB"/>
    <property type="match status" value="1"/>
</dbReference>
<dbReference type="InterPro" id="IPR005821">
    <property type="entry name" value="Ion_trans_dom"/>
</dbReference>
<dbReference type="InterPro" id="IPR011333">
    <property type="entry name" value="SKP1/BTB/POZ_sf"/>
</dbReference>
<reference evidence="15" key="1">
    <citation type="journal article" date="2020" name="Nat. Ecol. Evol.">
        <title>Deeply conserved synteny resolves early events in vertebrate evolution.</title>
        <authorList>
            <person name="Simakov O."/>
            <person name="Marletaz F."/>
            <person name="Yue J.X."/>
            <person name="O'Connell B."/>
            <person name="Jenkins J."/>
            <person name="Brandt A."/>
            <person name="Calef R."/>
            <person name="Tung C.H."/>
            <person name="Huang T.K."/>
            <person name="Schmutz J."/>
            <person name="Satoh N."/>
            <person name="Yu J.K."/>
            <person name="Putnam N.H."/>
            <person name="Green R.E."/>
            <person name="Rokhsar D.S."/>
        </authorList>
    </citation>
    <scope>NUCLEOTIDE SEQUENCE [LARGE SCALE GENOMIC DNA]</scope>
    <source>
        <strain evidence="15">S238N-H82</strain>
    </source>
</reference>
<evidence type="ECO:0000256" key="3">
    <source>
        <dbReference type="ARBA" id="ARBA00022538"/>
    </source>
</evidence>
<organism evidence="15 17">
    <name type="scientific">Branchiostoma floridae</name>
    <name type="common">Florida lancelet</name>
    <name type="synonym">Amphioxus</name>
    <dbReference type="NCBI Taxonomy" id="7739"/>
    <lineage>
        <taxon>Eukaryota</taxon>
        <taxon>Metazoa</taxon>
        <taxon>Chordata</taxon>
        <taxon>Cephalochordata</taxon>
        <taxon>Leptocardii</taxon>
        <taxon>Amphioxiformes</taxon>
        <taxon>Branchiostomatidae</taxon>
        <taxon>Branchiostoma</taxon>
    </lineage>
</organism>
<evidence type="ECO:0000256" key="2">
    <source>
        <dbReference type="ARBA" id="ARBA00022448"/>
    </source>
</evidence>
<dbReference type="FunFam" id="1.10.287.70:FF:000242">
    <property type="entry name" value="Potassium voltage-gated channel subfamily A member 1"/>
    <property type="match status" value="1"/>
</dbReference>
<dbReference type="Pfam" id="PF00520">
    <property type="entry name" value="Ion_trans"/>
    <property type="match status" value="1"/>
</dbReference>
<dbReference type="KEGG" id="bfo:118422755"/>
<evidence type="ECO:0000313" key="16">
    <source>
        <dbReference type="RefSeq" id="XP_035686396.1"/>
    </source>
</evidence>
<dbReference type="PRINTS" id="PR00169">
    <property type="entry name" value="KCHANNEL"/>
</dbReference>
<feature type="compositionally biased region" description="Basic and acidic residues" evidence="12">
    <location>
        <begin position="17"/>
        <end position="30"/>
    </location>
</feature>
<keyword evidence="4 13" id="KW-0812">Transmembrane</keyword>
<feature type="transmembrane region" description="Helical" evidence="13">
    <location>
        <begin position="358"/>
        <end position="379"/>
    </location>
</feature>
<dbReference type="PANTHER" id="PTHR11537:SF113">
    <property type="entry name" value="POTASSIUM VOLTAGE-GATED CHANNEL PROTEIN SHAKER"/>
    <property type="match status" value="1"/>
</dbReference>
<keyword evidence="8 13" id="KW-1133">Transmembrane helix</keyword>
<keyword evidence="7" id="KW-0630">Potassium</keyword>
<name>A0A9J7LPI6_BRAFL</name>
<dbReference type="RefSeq" id="XP_035686396.1">
    <property type="nucleotide sequence ID" value="XM_035830503.1"/>
</dbReference>
<dbReference type="PANTHER" id="PTHR11537">
    <property type="entry name" value="VOLTAGE-GATED POTASSIUM CHANNEL"/>
    <property type="match status" value="1"/>
</dbReference>
<keyword evidence="10 13" id="KW-0472">Membrane</keyword>
<dbReference type="AlphaFoldDB" id="A0A9J7LPI6"/>
<dbReference type="Gene3D" id="3.30.710.10">
    <property type="entry name" value="Potassium Channel Kv1.1, Chain A"/>
    <property type="match status" value="1"/>
</dbReference>
<feature type="transmembrane region" description="Helical" evidence="13">
    <location>
        <begin position="287"/>
        <end position="310"/>
    </location>
</feature>
<reference evidence="16 17" key="2">
    <citation type="submission" date="2025-04" db="UniProtKB">
        <authorList>
            <consortium name="RefSeq"/>
        </authorList>
    </citation>
    <scope>IDENTIFICATION</scope>
    <source>
        <strain evidence="16 17">S238N-H82</strain>
        <tissue evidence="16 17">Testes</tissue>
    </source>
</reference>
<evidence type="ECO:0000256" key="11">
    <source>
        <dbReference type="ARBA" id="ARBA00023303"/>
    </source>
</evidence>
<feature type="region of interest" description="Disordered" evidence="12">
    <location>
        <begin position="490"/>
        <end position="509"/>
    </location>
</feature>
<dbReference type="InterPro" id="IPR003968">
    <property type="entry name" value="K_chnl_volt-dep_Kv"/>
</dbReference>
<evidence type="ECO:0000256" key="4">
    <source>
        <dbReference type="ARBA" id="ARBA00022692"/>
    </source>
</evidence>
<dbReference type="GO" id="GO:0005251">
    <property type="term" value="F:delayed rectifier potassium channel activity"/>
    <property type="evidence" value="ECO:0000318"/>
    <property type="project" value="GO_Central"/>
</dbReference>
<evidence type="ECO:0000259" key="14">
    <source>
        <dbReference type="SMART" id="SM00225"/>
    </source>
</evidence>
<dbReference type="GO" id="GO:0016020">
    <property type="term" value="C:membrane"/>
    <property type="evidence" value="ECO:0000318"/>
    <property type="project" value="GO_Central"/>
</dbReference>
<evidence type="ECO:0000256" key="6">
    <source>
        <dbReference type="ARBA" id="ARBA00022882"/>
    </source>
</evidence>
<feature type="transmembrane region" description="Helical" evidence="13">
    <location>
        <begin position="316"/>
        <end position="337"/>
    </location>
</feature>
<dbReference type="GO" id="GO:0051260">
    <property type="term" value="P:protein homooligomerization"/>
    <property type="evidence" value="ECO:0007669"/>
    <property type="project" value="InterPro"/>
</dbReference>
<keyword evidence="3" id="KW-0633">Potassium transport</keyword>
<dbReference type="PRINTS" id="PR01491">
    <property type="entry name" value="KVCHANNEL"/>
</dbReference>
<keyword evidence="9" id="KW-0406">Ion transport</keyword>
<protein>
    <submittedName>
        <fullName evidence="16 17">Potassium voltage-gated channel subfamily A member 7-like</fullName>
    </submittedName>
</protein>
<evidence type="ECO:0000256" key="9">
    <source>
        <dbReference type="ARBA" id="ARBA00023065"/>
    </source>
</evidence>
<keyword evidence="11" id="KW-0407">Ion channel</keyword>
<evidence type="ECO:0000256" key="5">
    <source>
        <dbReference type="ARBA" id="ARBA00022826"/>
    </source>
</evidence>
<evidence type="ECO:0000313" key="17">
    <source>
        <dbReference type="RefSeq" id="XP_035686397.1"/>
    </source>
</evidence>
<feature type="transmembrane region" description="Helical" evidence="13">
    <location>
        <begin position="420"/>
        <end position="439"/>
    </location>
</feature>
<dbReference type="SUPFAM" id="SSF54695">
    <property type="entry name" value="POZ domain"/>
    <property type="match status" value="1"/>
</dbReference>
<feature type="domain" description="BTB" evidence="14">
    <location>
        <begin position="77"/>
        <end position="176"/>
    </location>
</feature>
<evidence type="ECO:0000256" key="12">
    <source>
        <dbReference type="SAM" id="MobiDB-lite"/>
    </source>
</evidence>
<dbReference type="InterPro" id="IPR027359">
    <property type="entry name" value="Volt_channel_dom_sf"/>
</dbReference>